<dbReference type="EMBL" id="JBHSJF010000002">
    <property type="protein sequence ID" value="MFC5066960.1"/>
    <property type="molecule type" value="Genomic_DNA"/>
</dbReference>
<protein>
    <submittedName>
        <fullName evidence="3">Outer membrane beta-barrel protein</fullName>
    </submittedName>
</protein>
<dbReference type="InterPro" id="IPR018759">
    <property type="entry name" value="BBP2_2"/>
</dbReference>
<evidence type="ECO:0000256" key="2">
    <source>
        <dbReference type="SAM" id="SignalP"/>
    </source>
</evidence>
<feature type="region of interest" description="Disordered" evidence="1">
    <location>
        <begin position="46"/>
        <end position="82"/>
    </location>
</feature>
<dbReference type="Gene3D" id="2.40.160.60">
    <property type="entry name" value="Outer membrane protein transport protein (OMPP1/FadL/TodX)"/>
    <property type="match status" value="1"/>
</dbReference>
<keyword evidence="2" id="KW-0732">Signal</keyword>
<reference evidence="4" key="1">
    <citation type="journal article" date="2019" name="Int. J. Syst. Evol. Microbiol.">
        <title>The Global Catalogue of Microorganisms (GCM) 10K type strain sequencing project: providing services to taxonomists for standard genome sequencing and annotation.</title>
        <authorList>
            <consortium name="The Broad Institute Genomics Platform"/>
            <consortium name="The Broad Institute Genome Sequencing Center for Infectious Disease"/>
            <person name="Wu L."/>
            <person name="Ma J."/>
        </authorList>
    </citation>
    <scope>NUCLEOTIDE SEQUENCE [LARGE SCALE GENOMIC DNA]</scope>
    <source>
        <strain evidence="4">CGMCC 1.16444</strain>
    </source>
</reference>
<proteinExistence type="predicted"/>
<evidence type="ECO:0000313" key="4">
    <source>
        <dbReference type="Proteomes" id="UP001595796"/>
    </source>
</evidence>
<dbReference type="Proteomes" id="UP001595796">
    <property type="component" value="Unassembled WGS sequence"/>
</dbReference>
<organism evidence="3 4">
    <name type="scientific">Flaviflagellibacter deserti</name>
    <dbReference type="NCBI Taxonomy" id="2267266"/>
    <lineage>
        <taxon>Bacteria</taxon>
        <taxon>Pseudomonadati</taxon>
        <taxon>Pseudomonadota</taxon>
        <taxon>Alphaproteobacteria</taxon>
        <taxon>Hyphomicrobiales</taxon>
        <taxon>Flaviflagellibacter</taxon>
    </lineage>
</organism>
<evidence type="ECO:0000256" key="1">
    <source>
        <dbReference type="SAM" id="MobiDB-lite"/>
    </source>
</evidence>
<feature type="signal peptide" evidence="2">
    <location>
        <begin position="1"/>
        <end position="38"/>
    </location>
</feature>
<sequence>MLGRRKAPLRTRLGGALPPGRSILCALALAAFAHPAVAQELRGTLAETPPTSSDDLGFPAFESAPDTSFAEPPLEDAMPPSPAEIVEPRRKRRIEEDDPYAPLGVRAGSFILKPSFETSGGYESNPRAEAGGKGSTFTRAEADLDVASDWARHQFTAKIRGAYIAYQDIHDLDTPDFAGDMALRLDARSDLKIDLAIRGTIGSDRPGDPEVPESVVGRTEVYTSGISVGATYKPNRLSIGSTLSADRYFYADSKLNNGDTLDNSPRNYTAYELRERIGYELSPALEPFVEVAGNRHLYEADDDFLQEKRDSTGVEALLGARFEPSALIAIEGKAGYGRRDPDSSKLETIDGLIAEGSLIWRPSVLTTMTLTGASSIDETTLPGASGAVNRSTSIKVEHALRRNLILTGQLAYDRVDYEGADFVEDQYSADLGVEYRFTRSVALRARVAHLKLESSVPGEDYTSDLIEMGLRFRR</sequence>
<feature type="chain" id="PRO_5047067987" evidence="2">
    <location>
        <begin position="39"/>
        <end position="474"/>
    </location>
</feature>
<gene>
    <name evidence="3" type="ORF">ACFPFW_02910</name>
</gene>
<dbReference type="Pfam" id="PF10082">
    <property type="entry name" value="BBP2_2"/>
    <property type="match status" value="1"/>
</dbReference>
<accession>A0ABV9YVV3</accession>
<dbReference type="RefSeq" id="WP_114957370.1">
    <property type="nucleotide sequence ID" value="NZ_JBHSJF010000002.1"/>
</dbReference>
<evidence type="ECO:0000313" key="3">
    <source>
        <dbReference type="EMBL" id="MFC5066960.1"/>
    </source>
</evidence>
<comment type="caution">
    <text evidence="3">The sequence shown here is derived from an EMBL/GenBank/DDBJ whole genome shotgun (WGS) entry which is preliminary data.</text>
</comment>
<name>A0ABV9YVV3_9HYPH</name>
<keyword evidence="4" id="KW-1185">Reference proteome</keyword>